<sequence>MRIFGLIFLSIILCLSVGFVSCDDEQGGGLEQSSIDIASKAKVRSVSYIPECWDGKNQLPAPYEYQTSYWDHPYSSDVVDTCQYYFSFVYSWGTAYDLQYYDRLQLQYRFAPDKYEDYHDMERIPESEWHNIGEKYPKELYPGGIIKRKDSRCELNIDAHHLPKAKLNIRYRLLHCQYPGVWPSDTIYNKILFTEWRTVFLGYNVVDNIYGYTSTGYLYFHVNFPTDGREYTYSVFVDSEQLMNKENGVYTCKKNRKQGRYEISAMMHAVIGVNSIYKSGRIEGTYNENSSDIYVNFTPEHFQY</sequence>
<gene>
    <name evidence="1" type="ORF">SAMN05444349_1148</name>
</gene>
<reference evidence="1 2" key="1">
    <citation type="submission" date="2016-11" db="EMBL/GenBank/DDBJ databases">
        <authorList>
            <person name="Jaros S."/>
            <person name="Januszkiewicz K."/>
            <person name="Wedrychowicz H."/>
        </authorList>
    </citation>
    <scope>NUCLEOTIDE SEQUENCE [LARGE SCALE GENOMIC DNA]</scope>
    <source>
        <strain evidence="1 2">DSM 26883</strain>
    </source>
</reference>
<proteinExistence type="predicted"/>
<dbReference type="RefSeq" id="WP_136498327.1">
    <property type="nucleotide sequence ID" value="NZ_FQVD01000014.1"/>
</dbReference>
<dbReference type="EMBL" id="FQVD01000014">
    <property type="protein sequence ID" value="SHF23777.1"/>
    <property type="molecule type" value="Genomic_DNA"/>
</dbReference>
<organism evidence="1 2">
    <name type="scientific">Bacteroides faecichinchillae</name>
    <dbReference type="NCBI Taxonomy" id="871325"/>
    <lineage>
        <taxon>Bacteria</taxon>
        <taxon>Pseudomonadati</taxon>
        <taxon>Bacteroidota</taxon>
        <taxon>Bacteroidia</taxon>
        <taxon>Bacteroidales</taxon>
        <taxon>Bacteroidaceae</taxon>
        <taxon>Bacteroides</taxon>
    </lineage>
</organism>
<dbReference type="AlphaFoldDB" id="A0A1M5A0X3"/>
<name>A0A1M5A0X3_9BACE</name>
<protein>
    <recommendedName>
        <fullName evidence="3">Lipoprotein</fullName>
    </recommendedName>
</protein>
<evidence type="ECO:0000313" key="2">
    <source>
        <dbReference type="Proteomes" id="UP000184436"/>
    </source>
</evidence>
<accession>A0A1M5A0X3</accession>
<keyword evidence="2" id="KW-1185">Reference proteome</keyword>
<dbReference type="PROSITE" id="PS51257">
    <property type="entry name" value="PROKAR_LIPOPROTEIN"/>
    <property type="match status" value="1"/>
</dbReference>
<evidence type="ECO:0008006" key="3">
    <source>
        <dbReference type="Google" id="ProtNLM"/>
    </source>
</evidence>
<dbReference type="Proteomes" id="UP000184436">
    <property type="component" value="Unassembled WGS sequence"/>
</dbReference>
<evidence type="ECO:0000313" key="1">
    <source>
        <dbReference type="EMBL" id="SHF23777.1"/>
    </source>
</evidence>